<dbReference type="OrthoDB" id="2052561at2"/>
<evidence type="ECO:0000313" key="3">
    <source>
        <dbReference type="Proteomes" id="UP000234748"/>
    </source>
</evidence>
<dbReference type="Pfam" id="PF01695">
    <property type="entry name" value="IstB_IS21"/>
    <property type="match status" value="1"/>
</dbReference>
<dbReference type="GO" id="GO:0005524">
    <property type="term" value="F:ATP binding"/>
    <property type="evidence" value="ECO:0007669"/>
    <property type="project" value="InterPro"/>
</dbReference>
<gene>
    <name evidence="2" type="ORF">CUU66_23690</name>
</gene>
<sequence>MVGDPIIATAMLDRLLHHSRIFNLKGDSCRLKEKQMSKQKQKD</sequence>
<comment type="caution">
    <text evidence="2">The sequence shown here is derived from an EMBL/GenBank/DDBJ whole genome shotgun (WGS) entry which is preliminary data.</text>
</comment>
<keyword evidence="3" id="KW-1185">Reference proteome</keyword>
<accession>A0A2N5LZD3</accession>
<feature type="domain" description="IstB-like ATP-binding" evidence="1">
    <location>
        <begin position="2"/>
        <end position="36"/>
    </location>
</feature>
<proteinExistence type="predicted"/>
<protein>
    <recommendedName>
        <fullName evidence="1">IstB-like ATP-binding domain-containing protein</fullName>
    </recommendedName>
</protein>
<reference evidence="2 3" key="1">
    <citation type="submission" date="2017-11" db="EMBL/GenBank/DDBJ databases">
        <title>Comparitive Functional Genomics of Dry Heat Resistant strains isolated from the Viking Spacecraft.</title>
        <authorList>
            <person name="Seuylemezian A."/>
            <person name="Cooper K."/>
            <person name="Vaishampayan P."/>
        </authorList>
    </citation>
    <scope>NUCLEOTIDE SEQUENCE [LARGE SCALE GENOMIC DNA]</scope>
    <source>
        <strain evidence="2 3">V1-29</strain>
    </source>
</reference>
<dbReference type="AlphaFoldDB" id="A0A2N5LZD3"/>
<name>A0A2N5LZD3_9BACI</name>
<organism evidence="2 3">
    <name type="scientific">Peribacillus deserti</name>
    <dbReference type="NCBI Taxonomy" id="673318"/>
    <lineage>
        <taxon>Bacteria</taxon>
        <taxon>Bacillati</taxon>
        <taxon>Bacillota</taxon>
        <taxon>Bacilli</taxon>
        <taxon>Bacillales</taxon>
        <taxon>Bacillaceae</taxon>
        <taxon>Peribacillus</taxon>
    </lineage>
</organism>
<dbReference type="EMBL" id="PGUY01000104">
    <property type="protein sequence ID" value="PLT27472.1"/>
    <property type="molecule type" value="Genomic_DNA"/>
</dbReference>
<evidence type="ECO:0000313" key="2">
    <source>
        <dbReference type="EMBL" id="PLT27472.1"/>
    </source>
</evidence>
<dbReference type="Proteomes" id="UP000234748">
    <property type="component" value="Unassembled WGS sequence"/>
</dbReference>
<dbReference type="InterPro" id="IPR002611">
    <property type="entry name" value="IstB_ATP-bd"/>
</dbReference>
<evidence type="ECO:0000259" key="1">
    <source>
        <dbReference type="Pfam" id="PF01695"/>
    </source>
</evidence>